<organism evidence="1 2">
    <name type="scientific">Lipomyces kononenkoae</name>
    <name type="common">Yeast</name>
    <dbReference type="NCBI Taxonomy" id="34357"/>
    <lineage>
        <taxon>Eukaryota</taxon>
        <taxon>Fungi</taxon>
        <taxon>Dikarya</taxon>
        <taxon>Ascomycota</taxon>
        <taxon>Saccharomycotina</taxon>
        <taxon>Lipomycetes</taxon>
        <taxon>Lipomycetales</taxon>
        <taxon>Lipomycetaceae</taxon>
        <taxon>Lipomyces</taxon>
    </lineage>
</organism>
<comment type="caution">
    <text evidence="1">The sequence shown here is derived from an EMBL/GenBank/DDBJ whole genome shotgun (WGS) entry which is preliminary data.</text>
</comment>
<sequence length="267" mass="30818">MAVSEVFKALTHFRLQRESMTQGKGLAESTESTKRSAAYMSEAYPRKRRMHRDRQPRFRARQDKGKGKGFDRSDLRCWNCGGRFHTRNTCRKPHTGKAESKGFKNPTTSLSRPARSEERSVNMVSTDTRSHATPTSPRNNEKDVIDLKIDTDVDESLYELDSFNEHSLDWYMDTGATSHVCNNLKLFHTYKPFNIPERVKFGGKSTGAMLGTGTIILKLRKPNGSRYNLRLHDVFYVPEVRKNLLSGYRLSLEHIQLKRRDVLRHKP</sequence>
<gene>
    <name evidence="1" type="ORF">V1525DRAFT_442373</name>
</gene>
<evidence type="ECO:0000313" key="2">
    <source>
        <dbReference type="Proteomes" id="UP001433508"/>
    </source>
</evidence>
<evidence type="ECO:0000313" key="1">
    <source>
        <dbReference type="EMBL" id="KAK9233709.1"/>
    </source>
</evidence>
<accession>A0ACC3SQQ3</accession>
<proteinExistence type="predicted"/>
<dbReference type="Proteomes" id="UP001433508">
    <property type="component" value="Unassembled WGS sequence"/>
</dbReference>
<keyword evidence="2" id="KW-1185">Reference proteome</keyword>
<reference evidence="2" key="1">
    <citation type="journal article" date="2024" name="Front. Bioeng. Biotechnol.">
        <title>Genome-scale model development and genomic sequencing of the oleaginous clade Lipomyces.</title>
        <authorList>
            <person name="Czajka J.J."/>
            <person name="Han Y."/>
            <person name="Kim J."/>
            <person name="Mondo S.J."/>
            <person name="Hofstad B.A."/>
            <person name="Robles A."/>
            <person name="Haridas S."/>
            <person name="Riley R."/>
            <person name="LaButti K."/>
            <person name="Pangilinan J."/>
            <person name="Andreopoulos W."/>
            <person name="Lipzen A."/>
            <person name="Yan J."/>
            <person name="Wang M."/>
            <person name="Ng V."/>
            <person name="Grigoriev I.V."/>
            <person name="Spatafora J.W."/>
            <person name="Magnuson J.K."/>
            <person name="Baker S.E."/>
            <person name="Pomraning K.R."/>
        </authorList>
    </citation>
    <scope>NUCLEOTIDE SEQUENCE [LARGE SCALE GENOMIC DNA]</scope>
    <source>
        <strain evidence="2">CBS 7786</strain>
    </source>
</reference>
<name>A0ACC3SQQ3_LIPKO</name>
<protein>
    <submittedName>
        <fullName evidence="1">Uncharacterized protein</fullName>
    </submittedName>
</protein>
<dbReference type="EMBL" id="MU971667">
    <property type="protein sequence ID" value="KAK9233709.1"/>
    <property type="molecule type" value="Genomic_DNA"/>
</dbReference>